<keyword evidence="1" id="KW-0285">Flavoprotein</keyword>
<dbReference type="RefSeq" id="WP_366924418.1">
    <property type="nucleotide sequence ID" value="NZ_CP121694.1"/>
</dbReference>
<dbReference type="EMBL" id="CP121694">
    <property type="protein sequence ID" value="WRO21582.1"/>
    <property type="molecule type" value="Genomic_DNA"/>
</dbReference>
<dbReference type="Gene3D" id="3.30.465.10">
    <property type="match status" value="1"/>
</dbReference>
<reference evidence="5 6" key="1">
    <citation type="submission" date="2023-04" db="EMBL/GenBank/DDBJ databases">
        <authorList>
            <person name="Hsu D."/>
        </authorList>
    </citation>
    <scope>NUCLEOTIDE SEQUENCE [LARGE SCALE GENOMIC DNA]</scope>
    <source>
        <strain evidence="5 6">MK1</strain>
    </source>
</reference>
<organism evidence="5 6">
    <name type="scientific">Metallumcola ferriviriculae</name>
    <dbReference type="NCBI Taxonomy" id="3039180"/>
    <lineage>
        <taxon>Bacteria</taxon>
        <taxon>Bacillati</taxon>
        <taxon>Bacillota</taxon>
        <taxon>Clostridia</taxon>
        <taxon>Neomoorellales</taxon>
        <taxon>Desulfitibacteraceae</taxon>
        <taxon>Metallumcola</taxon>
    </lineage>
</organism>
<name>A0AAU0UM21_9FIRM</name>
<dbReference type="Proteomes" id="UP001329915">
    <property type="component" value="Chromosome"/>
</dbReference>
<dbReference type="InterPro" id="IPR016164">
    <property type="entry name" value="FAD-linked_Oxase-like_C"/>
</dbReference>
<evidence type="ECO:0000313" key="6">
    <source>
        <dbReference type="Proteomes" id="UP001329915"/>
    </source>
</evidence>
<keyword evidence="6" id="KW-1185">Reference proteome</keyword>
<dbReference type="InterPro" id="IPR036318">
    <property type="entry name" value="FAD-bd_PCMH-like_sf"/>
</dbReference>
<evidence type="ECO:0000259" key="4">
    <source>
        <dbReference type="PROSITE" id="PS51387"/>
    </source>
</evidence>
<sequence>MNKAQKIIAKNAEEIVETVLDANEKGFALVPCGKGSIVKRIINLSDKKPPAFLSMEAMNTVEEFERNNLSITVQAGITLKELQDRLEGDNLFLPVTTENYGHRTVGSLVVENAAGYEQYAYGTIQDYILGLRFVTPYGELVKTGGKTVKNVSGYDFTRLFARSWGTLGIITSVTFKLRPLPEKRTAVIFDVTSLEQAIEIINEIIANKVSAATLRAYNHEGWKLVVGLAGFHETVDDHSERIRQIAQRTTMTKLECTKVNEFWQNYFADCPQSRFAIIGKGDKRVLTDMAVSLDREGLLKNAGFSEVDFGAGRLLINASPPNKLNIQQFIESHIVSQQPEKFIFNFQEKQPGLVYQRLKSALDPNRIMFPNNRLISGDSHACQ</sequence>
<evidence type="ECO:0000313" key="5">
    <source>
        <dbReference type="EMBL" id="WRO21582.1"/>
    </source>
</evidence>
<keyword evidence="3" id="KW-0560">Oxidoreductase</keyword>
<evidence type="ECO:0000256" key="3">
    <source>
        <dbReference type="ARBA" id="ARBA00023002"/>
    </source>
</evidence>
<dbReference type="SUPFAM" id="SSF55103">
    <property type="entry name" value="FAD-linked oxidases, C-terminal domain"/>
    <property type="match status" value="1"/>
</dbReference>
<keyword evidence="2" id="KW-0274">FAD</keyword>
<dbReference type="GO" id="GO:0071949">
    <property type="term" value="F:FAD binding"/>
    <property type="evidence" value="ECO:0007669"/>
    <property type="project" value="InterPro"/>
</dbReference>
<dbReference type="AlphaFoldDB" id="A0AAU0UM21"/>
<dbReference type="InterPro" id="IPR016169">
    <property type="entry name" value="FAD-bd_PCMH_sub2"/>
</dbReference>
<proteinExistence type="predicted"/>
<gene>
    <name evidence="5" type="ORF">MFMK1_001392</name>
</gene>
<dbReference type="GO" id="GO:0016491">
    <property type="term" value="F:oxidoreductase activity"/>
    <property type="evidence" value="ECO:0007669"/>
    <property type="project" value="UniProtKB-KW"/>
</dbReference>
<dbReference type="KEGG" id="dbc:MFMK1_001392"/>
<evidence type="ECO:0000256" key="2">
    <source>
        <dbReference type="ARBA" id="ARBA00022827"/>
    </source>
</evidence>
<dbReference type="SUPFAM" id="SSF56176">
    <property type="entry name" value="FAD-binding/transporter-associated domain-like"/>
    <property type="match status" value="1"/>
</dbReference>
<accession>A0AAU0UM21</accession>
<dbReference type="Pfam" id="PF01565">
    <property type="entry name" value="FAD_binding_4"/>
    <property type="match status" value="1"/>
</dbReference>
<dbReference type="PANTHER" id="PTHR11748:SF103">
    <property type="entry name" value="GLYCOLATE OXIDASE SUBUNIT GLCE"/>
    <property type="match status" value="1"/>
</dbReference>
<dbReference type="PROSITE" id="PS51387">
    <property type="entry name" value="FAD_PCMH"/>
    <property type="match status" value="1"/>
</dbReference>
<dbReference type="InterPro" id="IPR006094">
    <property type="entry name" value="Oxid_FAD_bind_N"/>
</dbReference>
<dbReference type="InterPro" id="IPR016166">
    <property type="entry name" value="FAD-bd_PCMH"/>
</dbReference>
<feature type="domain" description="FAD-binding PCMH-type" evidence="4">
    <location>
        <begin position="1"/>
        <end position="180"/>
    </location>
</feature>
<dbReference type="PANTHER" id="PTHR11748">
    <property type="entry name" value="D-LACTATE DEHYDROGENASE"/>
    <property type="match status" value="1"/>
</dbReference>
<protein>
    <submittedName>
        <fullName evidence="5">FAD-binding oxidoreductase</fullName>
    </submittedName>
</protein>
<evidence type="ECO:0000256" key="1">
    <source>
        <dbReference type="ARBA" id="ARBA00022630"/>
    </source>
</evidence>